<dbReference type="Pfam" id="PF13607">
    <property type="entry name" value="Succ_CoA_lig"/>
    <property type="match status" value="1"/>
</dbReference>
<feature type="domain" description="CoA-binding" evidence="2">
    <location>
        <begin position="7"/>
        <end position="97"/>
    </location>
</feature>
<dbReference type="Gene3D" id="3.40.50.720">
    <property type="entry name" value="NAD(P)-binding Rossmann-like Domain"/>
    <property type="match status" value="1"/>
</dbReference>
<dbReference type="SUPFAM" id="SSF56059">
    <property type="entry name" value="Glutathione synthetase ATP-binding domain-like"/>
    <property type="match status" value="1"/>
</dbReference>
<evidence type="ECO:0000259" key="2">
    <source>
        <dbReference type="SMART" id="SM00881"/>
    </source>
</evidence>
<name>A0A1C1YVI2_9HYPH</name>
<dbReference type="Gene3D" id="3.30.470.20">
    <property type="entry name" value="ATP-grasp fold, B domain"/>
    <property type="match status" value="1"/>
</dbReference>
<reference evidence="3 4" key="1">
    <citation type="submission" date="2015-12" db="EMBL/GenBank/DDBJ databases">
        <authorList>
            <person name="Shamseldin A."/>
            <person name="Moawad H."/>
            <person name="Abd El-Rahim W.M."/>
            <person name="Sadowsky M.J."/>
        </authorList>
    </citation>
    <scope>NUCLEOTIDE SEQUENCE [LARGE SCALE GENOMIC DNA]</scope>
    <source>
        <strain evidence="3 4">JC234</strain>
    </source>
</reference>
<dbReference type="EMBL" id="LQZT01000016">
    <property type="protein sequence ID" value="OCW57360.1"/>
    <property type="molecule type" value="Genomic_DNA"/>
</dbReference>
<dbReference type="Gene3D" id="3.30.1490.20">
    <property type="entry name" value="ATP-grasp fold, A domain"/>
    <property type="match status" value="1"/>
</dbReference>
<evidence type="ECO:0000256" key="1">
    <source>
        <dbReference type="ARBA" id="ARBA00022532"/>
    </source>
</evidence>
<dbReference type="GO" id="GO:0006099">
    <property type="term" value="P:tricarboxylic acid cycle"/>
    <property type="evidence" value="ECO:0007669"/>
    <property type="project" value="UniProtKB-KW"/>
</dbReference>
<sequence>MPDLSRLLRPRSIALFGGGWAVNVVAQLQKSGFDGEIWPVNPKRADILGVPCLASIDDLPGAPDASFVGVNRDATIEVIERLSAMGAGGATCFASGFLESEAETAGGAELQARLIEAAGPMPILGPNCYGLLNYLDTVTLWPDQHGGERVASGVAIVAQSSNIAINMTMQARGLPIAYVVAAGNQAQTGASEIAEALIDDDRVTAIGLYLEGFGDLRALEAFAAKARAKAKPVVAIKIGRSDKARAATMTHTASLAGSAAAGSALLKRLGIVEVETIAVFLETLKLMHQVGPLRGASVCSVSCSGGEASLMADLSTGSHLEFSEFAPEARAALKAELGPIVTIANPLDYHTFIWGDTPRMTRVFATVMRGGFDLSVFVLDMPRADRCDPSGYQCAVDAILAAKAETGARVAVLSSLPENMSDHFTRAFMEGGVAVLHGMSEGIAAISAAIAAGRFGAEAPEPLLLATDAVAASSLLDEATSKQALAAFGLGVPRSVAAHSIGELLEKAASLKFPLALKGTGVAHKSEAGLVALNLGDAAALDAAARAMQASATGFLAEEMAVGGLAEILVGVTRDPTGAFMLTLGAGGVLTEILGDTVSLLLPATRADILGALDSLRIAPLLAGYRGKPPVDRDALCDAVLAICLYAAAHADRLVELEVNPLIARAGDAVAVDALIRLADI</sequence>
<dbReference type="SUPFAM" id="SSF52210">
    <property type="entry name" value="Succinyl-CoA synthetase domains"/>
    <property type="match status" value="2"/>
</dbReference>
<proteinExistence type="predicted"/>
<dbReference type="PANTHER" id="PTHR42793">
    <property type="entry name" value="COA BINDING DOMAIN CONTAINING PROTEIN"/>
    <property type="match status" value="1"/>
</dbReference>
<dbReference type="GO" id="GO:0005524">
    <property type="term" value="F:ATP binding"/>
    <property type="evidence" value="ECO:0007669"/>
    <property type="project" value="InterPro"/>
</dbReference>
<dbReference type="Proteomes" id="UP000094795">
    <property type="component" value="Unassembled WGS sequence"/>
</dbReference>
<dbReference type="PANTHER" id="PTHR42793:SF4">
    <property type="entry name" value="BLL6376 PROTEIN"/>
    <property type="match status" value="1"/>
</dbReference>
<dbReference type="RefSeq" id="WP_066179150.1">
    <property type="nucleotide sequence ID" value="NZ_LQZT01000016.1"/>
</dbReference>
<keyword evidence="4" id="KW-1185">Reference proteome</keyword>
<protein>
    <submittedName>
        <fullName evidence="3">Acyl-CoA synthetase</fullName>
    </submittedName>
</protein>
<dbReference type="Pfam" id="PF13549">
    <property type="entry name" value="ATP-grasp_5"/>
    <property type="match status" value="1"/>
</dbReference>
<organism evidence="3 4">
    <name type="scientific">Hoeflea olei</name>
    <dbReference type="NCBI Taxonomy" id="1480615"/>
    <lineage>
        <taxon>Bacteria</taxon>
        <taxon>Pseudomonadati</taxon>
        <taxon>Pseudomonadota</taxon>
        <taxon>Alphaproteobacteria</taxon>
        <taxon>Hyphomicrobiales</taxon>
        <taxon>Rhizobiaceae</taxon>
        <taxon>Hoeflea</taxon>
    </lineage>
</organism>
<dbReference type="InterPro" id="IPR032875">
    <property type="entry name" value="Succ_CoA_lig_flav_dom"/>
</dbReference>
<dbReference type="Gene3D" id="3.40.50.261">
    <property type="entry name" value="Succinyl-CoA synthetase domains"/>
    <property type="match status" value="2"/>
</dbReference>
<evidence type="ECO:0000313" key="4">
    <source>
        <dbReference type="Proteomes" id="UP000094795"/>
    </source>
</evidence>
<keyword evidence="1" id="KW-0816">Tricarboxylic acid cycle</keyword>
<gene>
    <name evidence="3" type="ORF">AWJ14_18020</name>
</gene>
<dbReference type="Pfam" id="PF13380">
    <property type="entry name" value="CoA_binding_2"/>
    <property type="match status" value="1"/>
</dbReference>
<dbReference type="SMART" id="SM00881">
    <property type="entry name" value="CoA_binding"/>
    <property type="match status" value="1"/>
</dbReference>
<evidence type="ECO:0000313" key="3">
    <source>
        <dbReference type="EMBL" id="OCW57360.1"/>
    </source>
</evidence>
<comment type="caution">
    <text evidence="3">The sequence shown here is derived from an EMBL/GenBank/DDBJ whole genome shotgun (WGS) entry which is preliminary data.</text>
</comment>
<dbReference type="SUPFAM" id="SSF51735">
    <property type="entry name" value="NAD(P)-binding Rossmann-fold domains"/>
    <property type="match status" value="1"/>
</dbReference>
<dbReference type="STRING" id="1480615.AWJ14_18020"/>
<dbReference type="AlphaFoldDB" id="A0A1C1YVI2"/>
<dbReference type="InterPro" id="IPR016102">
    <property type="entry name" value="Succinyl-CoA_synth-like"/>
</dbReference>
<dbReference type="InterPro" id="IPR036291">
    <property type="entry name" value="NAD(P)-bd_dom_sf"/>
</dbReference>
<dbReference type="InterPro" id="IPR013815">
    <property type="entry name" value="ATP_grasp_subdomain_1"/>
</dbReference>
<dbReference type="InterPro" id="IPR003781">
    <property type="entry name" value="CoA-bd"/>
</dbReference>
<dbReference type="OrthoDB" id="9807426at2"/>
<accession>A0A1C1YVI2</accession>